<evidence type="ECO:0000256" key="2">
    <source>
        <dbReference type="SAM" id="Phobius"/>
    </source>
</evidence>
<evidence type="ECO:0000313" key="3">
    <source>
        <dbReference type="EMBL" id="TFK28242.1"/>
    </source>
</evidence>
<feature type="compositionally biased region" description="Polar residues" evidence="1">
    <location>
        <begin position="255"/>
        <end position="268"/>
    </location>
</feature>
<sequence length="372" mass="40860">MPIRPAPLKLKYDNRFPLPIPSAKKPVKQQSFFATLYKANWKNVIIALAGLNVLRYAYASYNAYEDAKVDLTEHASKLATVSIALCVMYAVAVTIEIYGIIGVSAKTMVLTRAYAFLAFISAVLVTTASVMRAASFFLNAEELMYECVSLALTGHSYTKSNFRGHLWPGTTSPVGLRQARKQCVSAWTQVSWTQIVAVFIFGFFPAMIHYLMVYTYYRQTTDASHSAYLMNYQPVSQGNPRRKQREQRNGGYTRVANSTEGDMPQTNPRSARRRNNRAGNGSVAIGASAAAPTAATSRGINRPHRPPALTQLEGPIFTPQKGIILQSASMMSSWLSPGPPTYGVNLANRNIIGGIVSSCSAGLRSARYDKFV</sequence>
<name>A0A5C3L6H2_COPMA</name>
<feature type="transmembrane region" description="Helical" evidence="2">
    <location>
        <begin position="39"/>
        <end position="58"/>
    </location>
</feature>
<accession>A0A5C3L6H2</accession>
<evidence type="ECO:0000256" key="1">
    <source>
        <dbReference type="SAM" id="MobiDB-lite"/>
    </source>
</evidence>
<feature type="transmembrane region" description="Helical" evidence="2">
    <location>
        <begin position="78"/>
        <end position="101"/>
    </location>
</feature>
<feature type="transmembrane region" description="Helical" evidence="2">
    <location>
        <begin position="195"/>
        <end position="217"/>
    </location>
</feature>
<feature type="transmembrane region" description="Helical" evidence="2">
    <location>
        <begin position="113"/>
        <end position="134"/>
    </location>
</feature>
<dbReference type="OrthoDB" id="2927416at2759"/>
<dbReference type="Proteomes" id="UP000307440">
    <property type="component" value="Unassembled WGS sequence"/>
</dbReference>
<dbReference type="AlphaFoldDB" id="A0A5C3L6H2"/>
<keyword evidence="4" id="KW-1185">Reference proteome</keyword>
<evidence type="ECO:0000313" key="4">
    <source>
        <dbReference type="Proteomes" id="UP000307440"/>
    </source>
</evidence>
<protein>
    <submittedName>
        <fullName evidence="3">Uncharacterized protein</fullName>
    </submittedName>
</protein>
<keyword evidence="2" id="KW-1133">Transmembrane helix</keyword>
<organism evidence="3 4">
    <name type="scientific">Coprinopsis marcescibilis</name>
    <name type="common">Agaric fungus</name>
    <name type="synonym">Psathyrella marcescibilis</name>
    <dbReference type="NCBI Taxonomy" id="230819"/>
    <lineage>
        <taxon>Eukaryota</taxon>
        <taxon>Fungi</taxon>
        <taxon>Dikarya</taxon>
        <taxon>Basidiomycota</taxon>
        <taxon>Agaricomycotina</taxon>
        <taxon>Agaricomycetes</taxon>
        <taxon>Agaricomycetidae</taxon>
        <taxon>Agaricales</taxon>
        <taxon>Agaricineae</taxon>
        <taxon>Psathyrellaceae</taxon>
        <taxon>Coprinopsis</taxon>
    </lineage>
</organism>
<keyword evidence="2" id="KW-0812">Transmembrane</keyword>
<dbReference type="STRING" id="230819.A0A5C3L6H2"/>
<feature type="region of interest" description="Disordered" evidence="1">
    <location>
        <begin position="234"/>
        <end position="313"/>
    </location>
</feature>
<proteinExistence type="predicted"/>
<keyword evidence="2" id="KW-0472">Membrane</keyword>
<feature type="compositionally biased region" description="Low complexity" evidence="1">
    <location>
        <begin position="277"/>
        <end position="297"/>
    </location>
</feature>
<dbReference type="EMBL" id="ML210157">
    <property type="protein sequence ID" value="TFK28242.1"/>
    <property type="molecule type" value="Genomic_DNA"/>
</dbReference>
<gene>
    <name evidence="3" type="ORF">FA15DRAFT_634091</name>
</gene>
<reference evidence="3 4" key="1">
    <citation type="journal article" date="2019" name="Nat. Ecol. Evol.">
        <title>Megaphylogeny resolves global patterns of mushroom evolution.</title>
        <authorList>
            <person name="Varga T."/>
            <person name="Krizsan K."/>
            <person name="Foldi C."/>
            <person name="Dima B."/>
            <person name="Sanchez-Garcia M."/>
            <person name="Sanchez-Ramirez S."/>
            <person name="Szollosi G.J."/>
            <person name="Szarkandi J.G."/>
            <person name="Papp V."/>
            <person name="Albert L."/>
            <person name="Andreopoulos W."/>
            <person name="Angelini C."/>
            <person name="Antonin V."/>
            <person name="Barry K.W."/>
            <person name="Bougher N.L."/>
            <person name="Buchanan P."/>
            <person name="Buyck B."/>
            <person name="Bense V."/>
            <person name="Catcheside P."/>
            <person name="Chovatia M."/>
            <person name="Cooper J."/>
            <person name="Damon W."/>
            <person name="Desjardin D."/>
            <person name="Finy P."/>
            <person name="Geml J."/>
            <person name="Haridas S."/>
            <person name="Hughes K."/>
            <person name="Justo A."/>
            <person name="Karasinski D."/>
            <person name="Kautmanova I."/>
            <person name="Kiss B."/>
            <person name="Kocsube S."/>
            <person name="Kotiranta H."/>
            <person name="LaButti K.M."/>
            <person name="Lechner B.E."/>
            <person name="Liimatainen K."/>
            <person name="Lipzen A."/>
            <person name="Lukacs Z."/>
            <person name="Mihaltcheva S."/>
            <person name="Morgado L.N."/>
            <person name="Niskanen T."/>
            <person name="Noordeloos M.E."/>
            <person name="Ohm R.A."/>
            <person name="Ortiz-Santana B."/>
            <person name="Ovrebo C."/>
            <person name="Racz N."/>
            <person name="Riley R."/>
            <person name="Savchenko A."/>
            <person name="Shiryaev A."/>
            <person name="Soop K."/>
            <person name="Spirin V."/>
            <person name="Szebenyi C."/>
            <person name="Tomsovsky M."/>
            <person name="Tulloss R.E."/>
            <person name="Uehling J."/>
            <person name="Grigoriev I.V."/>
            <person name="Vagvolgyi C."/>
            <person name="Papp T."/>
            <person name="Martin F.M."/>
            <person name="Miettinen O."/>
            <person name="Hibbett D.S."/>
            <person name="Nagy L.G."/>
        </authorList>
    </citation>
    <scope>NUCLEOTIDE SEQUENCE [LARGE SCALE GENOMIC DNA]</scope>
    <source>
        <strain evidence="3 4">CBS 121175</strain>
    </source>
</reference>